<evidence type="ECO:0000256" key="3">
    <source>
        <dbReference type="ARBA" id="ARBA00022630"/>
    </source>
</evidence>
<evidence type="ECO:0000256" key="5">
    <source>
        <dbReference type="ARBA" id="ARBA00022827"/>
    </source>
</evidence>
<dbReference type="InterPro" id="IPR007867">
    <property type="entry name" value="GMC_OxRtase_C"/>
</dbReference>
<accession>A0A9P7RWI5</accession>
<dbReference type="Proteomes" id="UP001049176">
    <property type="component" value="Chromosome 6"/>
</dbReference>
<evidence type="ECO:0000256" key="6">
    <source>
        <dbReference type="ARBA" id="ARBA00023002"/>
    </source>
</evidence>
<comment type="cofactor">
    <cofactor evidence="1 9">
        <name>FAD</name>
        <dbReference type="ChEBI" id="CHEBI:57692"/>
    </cofactor>
</comment>
<evidence type="ECO:0000313" key="12">
    <source>
        <dbReference type="Proteomes" id="UP001049176"/>
    </source>
</evidence>
<comment type="similarity">
    <text evidence="2">Belongs to the GMC oxidoreductase family.</text>
</comment>
<keyword evidence="6" id="KW-0560">Oxidoreductase</keyword>
<evidence type="ECO:0000256" key="9">
    <source>
        <dbReference type="PIRSR" id="PIRSR000137-2"/>
    </source>
</evidence>
<dbReference type="PANTHER" id="PTHR11552:SF201">
    <property type="entry name" value="GLUCOSE-METHANOL-CHOLINE OXIDOREDUCTASE N-TERMINAL DOMAIN-CONTAINING PROTEIN"/>
    <property type="match status" value="1"/>
</dbReference>
<organism evidence="11 12">
    <name type="scientific">Marasmius oreades</name>
    <name type="common">fairy-ring Marasmius</name>
    <dbReference type="NCBI Taxonomy" id="181124"/>
    <lineage>
        <taxon>Eukaryota</taxon>
        <taxon>Fungi</taxon>
        <taxon>Dikarya</taxon>
        <taxon>Basidiomycota</taxon>
        <taxon>Agaricomycotina</taxon>
        <taxon>Agaricomycetes</taxon>
        <taxon>Agaricomycetidae</taxon>
        <taxon>Agaricales</taxon>
        <taxon>Marasmiineae</taxon>
        <taxon>Marasmiaceae</taxon>
        <taxon>Marasmius</taxon>
    </lineage>
</organism>
<dbReference type="GeneID" id="66078859"/>
<dbReference type="GO" id="GO:0016614">
    <property type="term" value="F:oxidoreductase activity, acting on CH-OH group of donors"/>
    <property type="evidence" value="ECO:0007669"/>
    <property type="project" value="InterPro"/>
</dbReference>
<dbReference type="Gene3D" id="3.30.560.10">
    <property type="entry name" value="Glucose Oxidase, domain 3"/>
    <property type="match status" value="1"/>
</dbReference>
<dbReference type="Gene3D" id="3.50.50.60">
    <property type="entry name" value="FAD/NAD(P)-binding domain"/>
    <property type="match status" value="1"/>
</dbReference>
<feature type="active site" description="Proton donor" evidence="8">
    <location>
        <position position="509"/>
    </location>
</feature>
<dbReference type="GO" id="GO:0050660">
    <property type="term" value="F:flavin adenine dinucleotide binding"/>
    <property type="evidence" value="ECO:0007669"/>
    <property type="project" value="InterPro"/>
</dbReference>
<reference evidence="11" key="1">
    <citation type="journal article" date="2021" name="Genome Biol. Evol.">
        <title>The assembled and annotated genome of the fairy-ring fungus Marasmius oreades.</title>
        <authorList>
            <person name="Hiltunen M."/>
            <person name="Ament-Velasquez S.L."/>
            <person name="Johannesson H."/>
        </authorList>
    </citation>
    <scope>NUCLEOTIDE SEQUENCE</scope>
    <source>
        <strain evidence="11">03SP1</strain>
    </source>
</reference>
<dbReference type="EMBL" id="CM032186">
    <property type="protein sequence ID" value="KAG7090685.1"/>
    <property type="molecule type" value="Genomic_DNA"/>
</dbReference>
<dbReference type="OrthoDB" id="269227at2759"/>
<dbReference type="InterPro" id="IPR000172">
    <property type="entry name" value="GMC_OxRdtase_N"/>
</dbReference>
<dbReference type="Pfam" id="PF05199">
    <property type="entry name" value="GMC_oxred_C"/>
    <property type="match status" value="1"/>
</dbReference>
<dbReference type="PIRSF" id="PIRSF000137">
    <property type="entry name" value="Alcohol_oxidase"/>
    <property type="match status" value="1"/>
</dbReference>
<dbReference type="SUPFAM" id="SSF54373">
    <property type="entry name" value="FAD-linked reductases, C-terminal domain"/>
    <property type="match status" value="1"/>
</dbReference>
<evidence type="ECO:0000256" key="7">
    <source>
        <dbReference type="ARBA" id="ARBA00023180"/>
    </source>
</evidence>
<evidence type="ECO:0000256" key="4">
    <source>
        <dbReference type="ARBA" id="ARBA00022729"/>
    </source>
</evidence>
<keyword evidence="12" id="KW-1185">Reference proteome</keyword>
<evidence type="ECO:0000256" key="2">
    <source>
        <dbReference type="ARBA" id="ARBA00010790"/>
    </source>
</evidence>
<evidence type="ECO:0000259" key="10">
    <source>
        <dbReference type="PROSITE" id="PS00624"/>
    </source>
</evidence>
<dbReference type="InterPro" id="IPR036188">
    <property type="entry name" value="FAD/NAD-bd_sf"/>
</dbReference>
<dbReference type="RefSeq" id="XP_043007155.1">
    <property type="nucleotide sequence ID" value="XM_043154698.1"/>
</dbReference>
<dbReference type="PANTHER" id="PTHR11552">
    <property type="entry name" value="GLUCOSE-METHANOL-CHOLINE GMC OXIDOREDUCTASE"/>
    <property type="match status" value="1"/>
</dbReference>
<evidence type="ECO:0000256" key="8">
    <source>
        <dbReference type="PIRSR" id="PIRSR000137-1"/>
    </source>
</evidence>
<dbReference type="SUPFAM" id="SSF51905">
    <property type="entry name" value="FAD/NAD(P)-binding domain"/>
    <property type="match status" value="1"/>
</dbReference>
<dbReference type="KEGG" id="more:E1B28_009783"/>
<protein>
    <recommendedName>
        <fullName evidence="10">Glucose-methanol-choline oxidoreductase N-terminal domain-containing protein</fullName>
    </recommendedName>
</protein>
<evidence type="ECO:0000313" key="11">
    <source>
        <dbReference type="EMBL" id="KAG7090685.1"/>
    </source>
</evidence>
<keyword evidence="3" id="KW-0285">Flavoprotein</keyword>
<keyword evidence="7" id="KW-0325">Glycoprotein</keyword>
<comment type="caution">
    <text evidence="11">The sequence shown here is derived from an EMBL/GenBank/DDBJ whole genome shotgun (WGS) entry which is preliminary data.</text>
</comment>
<dbReference type="InterPro" id="IPR012132">
    <property type="entry name" value="GMC_OxRdtase"/>
</dbReference>
<sequence>MEPVQSPPGIKSQLGSRAGLSGLVLAVRLTEDPNVFVSVLEAGSGNFHDENIDVPANLAQTWGNPNYDWSFFSTPQTAADRRPIFLPRGKGLGGSTLINVMELTRASSTEYDGFEILGNPGWNWNSFLKYFKKAQSFNFPPEDAELSGMQFDAAVHGTDGPLKKSFPHYIDNIVGPALQTSDMLGIKRNPDPSAGDNRGIFMATQAIDSDAVRSSAASAYYEPNKDRANLRILTGAKVTRLITEGGPSMDVRVLGVEYVQDGSTRTMNASREVILCAGSYQTPQILELSGIGNPSVLGKHGIPRVIDLSSVGENHQTYDSMQDPEVAERQKKLYHEQKTGLFSSVPSLFAFLPVEAIDNDNAIRDSARTLKVDDPNPAVQKTFKLQQDWIENELITWIDINFIDRYMPGPGIKFESGKAYMTINVMLNHPFNRGSVHIGSSDPLQNPTIELNALDNDVDLAILVQTFKLAQKFLTTGPLGALVEDPTREIKTDDNIKAFLRQSLGTSYHPVGTVCMLPKADGGCVDPNLKVYGTANLRVVDASVIPISLSAHTQATLYAIAEKAADIVKNEN</sequence>
<feature type="binding site" evidence="9">
    <location>
        <position position="238"/>
    </location>
    <ligand>
        <name>FAD</name>
        <dbReference type="ChEBI" id="CHEBI:57692"/>
    </ligand>
</feature>
<keyword evidence="5 9" id="KW-0274">FAD</keyword>
<proteinExistence type="inferred from homology"/>
<dbReference type="Pfam" id="PF00732">
    <property type="entry name" value="GMC_oxred_N"/>
    <property type="match status" value="1"/>
</dbReference>
<evidence type="ECO:0000256" key="1">
    <source>
        <dbReference type="ARBA" id="ARBA00001974"/>
    </source>
</evidence>
<keyword evidence="4" id="KW-0732">Signal</keyword>
<dbReference type="AlphaFoldDB" id="A0A9P7RWI5"/>
<feature type="active site" description="Proton acceptor" evidence="8">
    <location>
        <position position="552"/>
    </location>
</feature>
<name>A0A9P7RWI5_9AGAR</name>
<gene>
    <name evidence="11" type="ORF">E1B28_009783</name>
</gene>
<dbReference type="PROSITE" id="PS00624">
    <property type="entry name" value="GMC_OXRED_2"/>
    <property type="match status" value="1"/>
</dbReference>
<feature type="domain" description="Glucose-methanol-choline oxidoreductase N-terminal" evidence="10">
    <location>
        <begin position="278"/>
        <end position="292"/>
    </location>
</feature>